<reference evidence="2" key="2">
    <citation type="journal article" date="2017" name="Nat. Plants">
        <title>The Aegilops tauschii genome reveals multiple impacts of transposons.</title>
        <authorList>
            <person name="Zhao G."/>
            <person name="Zou C."/>
            <person name="Li K."/>
            <person name="Wang K."/>
            <person name="Li T."/>
            <person name="Gao L."/>
            <person name="Zhang X."/>
            <person name="Wang H."/>
            <person name="Yang Z."/>
            <person name="Liu X."/>
            <person name="Jiang W."/>
            <person name="Mao L."/>
            <person name="Kong X."/>
            <person name="Jiao Y."/>
            <person name="Jia J."/>
        </authorList>
    </citation>
    <scope>NUCLEOTIDE SEQUENCE [LARGE SCALE GENOMIC DNA]</scope>
    <source>
        <strain evidence="2">cv. AL8/78</strain>
    </source>
</reference>
<protein>
    <submittedName>
        <fullName evidence="1">Uncharacterized protein</fullName>
    </submittedName>
</protein>
<reference evidence="1" key="4">
    <citation type="submission" date="2019-03" db="UniProtKB">
        <authorList>
            <consortium name="EnsemblPlants"/>
        </authorList>
    </citation>
    <scope>IDENTIFICATION</scope>
</reference>
<name>A0A453DIB5_AEGTS</name>
<reference evidence="2" key="1">
    <citation type="journal article" date="2014" name="Science">
        <title>Ancient hybridizations among the ancestral genomes of bread wheat.</title>
        <authorList>
            <consortium name="International Wheat Genome Sequencing Consortium,"/>
            <person name="Marcussen T."/>
            <person name="Sandve S.R."/>
            <person name="Heier L."/>
            <person name="Spannagl M."/>
            <person name="Pfeifer M."/>
            <person name="Jakobsen K.S."/>
            <person name="Wulff B.B."/>
            <person name="Steuernagel B."/>
            <person name="Mayer K.F."/>
            <person name="Olsen O.A."/>
        </authorList>
    </citation>
    <scope>NUCLEOTIDE SEQUENCE [LARGE SCALE GENOMIC DNA]</scope>
    <source>
        <strain evidence="2">cv. AL8/78</strain>
    </source>
</reference>
<dbReference type="EnsemblPlants" id="AET2Gv21253600.1">
    <property type="protein sequence ID" value="AET2Gv21253600.1"/>
    <property type="gene ID" value="AET2Gv21253600"/>
</dbReference>
<accession>A0A453DIB5</accession>
<evidence type="ECO:0000313" key="1">
    <source>
        <dbReference type="EnsemblPlants" id="AET2Gv21253600.1"/>
    </source>
</evidence>
<evidence type="ECO:0000313" key="2">
    <source>
        <dbReference type="Proteomes" id="UP000015105"/>
    </source>
</evidence>
<dbReference type="Proteomes" id="UP000015105">
    <property type="component" value="Chromosome 2D"/>
</dbReference>
<dbReference type="PANTHER" id="PTHR33087:SF46">
    <property type="entry name" value="OS07G0539200 PROTEIN"/>
    <property type="match status" value="1"/>
</dbReference>
<organism evidence="1 2">
    <name type="scientific">Aegilops tauschii subsp. strangulata</name>
    <name type="common">Goatgrass</name>
    <dbReference type="NCBI Taxonomy" id="200361"/>
    <lineage>
        <taxon>Eukaryota</taxon>
        <taxon>Viridiplantae</taxon>
        <taxon>Streptophyta</taxon>
        <taxon>Embryophyta</taxon>
        <taxon>Tracheophyta</taxon>
        <taxon>Spermatophyta</taxon>
        <taxon>Magnoliopsida</taxon>
        <taxon>Liliopsida</taxon>
        <taxon>Poales</taxon>
        <taxon>Poaceae</taxon>
        <taxon>BOP clade</taxon>
        <taxon>Pooideae</taxon>
        <taxon>Triticodae</taxon>
        <taxon>Triticeae</taxon>
        <taxon>Triticinae</taxon>
        <taxon>Aegilops</taxon>
    </lineage>
</organism>
<proteinExistence type="predicted"/>
<reference evidence="1" key="3">
    <citation type="journal article" date="2017" name="Nature">
        <title>Genome sequence of the progenitor of the wheat D genome Aegilops tauschii.</title>
        <authorList>
            <person name="Luo M.C."/>
            <person name="Gu Y.Q."/>
            <person name="Puiu D."/>
            <person name="Wang H."/>
            <person name="Twardziok S.O."/>
            <person name="Deal K.R."/>
            <person name="Huo N."/>
            <person name="Zhu T."/>
            <person name="Wang L."/>
            <person name="Wang Y."/>
            <person name="McGuire P.E."/>
            <person name="Liu S."/>
            <person name="Long H."/>
            <person name="Ramasamy R.K."/>
            <person name="Rodriguez J.C."/>
            <person name="Van S.L."/>
            <person name="Yuan L."/>
            <person name="Wang Z."/>
            <person name="Xia Z."/>
            <person name="Xiao L."/>
            <person name="Anderson O.D."/>
            <person name="Ouyang S."/>
            <person name="Liang Y."/>
            <person name="Zimin A.V."/>
            <person name="Pertea G."/>
            <person name="Qi P."/>
            <person name="Bennetzen J.L."/>
            <person name="Dai X."/>
            <person name="Dawson M.W."/>
            <person name="Muller H.G."/>
            <person name="Kugler K."/>
            <person name="Rivarola-Duarte L."/>
            <person name="Spannagl M."/>
            <person name="Mayer K.F.X."/>
            <person name="Lu F.H."/>
            <person name="Bevan M.W."/>
            <person name="Leroy P."/>
            <person name="Li P."/>
            <person name="You F.M."/>
            <person name="Sun Q."/>
            <person name="Liu Z."/>
            <person name="Lyons E."/>
            <person name="Wicker T."/>
            <person name="Salzberg S.L."/>
            <person name="Devos K.M."/>
            <person name="Dvorak J."/>
        </authorList>
    </citation>
    <scope>NUCLEOTIDE SEQUENCE [LARGE SCALE GENOMIC DNA]</scope>
    <source>
        <strain evidence="1">cv. AL8/78</strain>
    </source>
</reference>
<keyword evidence="2" id="KW-1185">Reference proteome</keyword>
<dbReference type="AlphaFoldDB" id="A0A453DIB5"/>
<reference evidence="1" key="5">
    <citation type="journal article" date="2021" name="G3 (Bethesda)">
        <title>Aegilops tauschii genome assembly Aet v5.0 features greater sequence contiguity and improved annotation.</title>
        <authorList>
            <person name="Wang L."/>
            <person name="Zhu T."/>
            <person name="Rodriguez J.C."/>
            <person name="Deal K.R."/>
            <person name="Dubcovsky J."/>
            <person name="McGuire P.E."/>
            <person name="Lux T."/>
            <person name="Spannagl M."/>
            <person name="Mayer K.F.X."/>
            <person name="Baldrich P."/>
            <person name="Meyers B.C."/>
            <person name="Huo N."/>
            <person name="Gu Y.Q."/>
            <person name="Zhou H."/>
            <person name="Devos K.M."/>
            <person name="Bennetzen J.L."/>
            <person name="Unver T."/>
            <person name="Budak H."/>
            <person name="Gulick P.J."/>
            <person name="Galiba G."/>
            <person name="Kalapos B."/>
            <person name="Nelson D.R."/>
            <person name="Li P."/>
            <person name="You F.M."/>
            <person name="Luo M.C."/>
            <person name="Dvorak J."/>
        </authorList>
    </citation>
    <scope>NUCLEOTIDE SEQUENCE [LARGE SCALE GENOMIC DNA]</scope>
    <source>
        <strain evidence="1">cv. AL8/78</strain>
    </source>
</reference>
<dbReference type="PANTHER" id="PTHR33087">
    <property type="entry name" value="OS07G0539200 PROTEIN"/>
    <property type="match status" value="1"/>
</dbReference>
<sequence>MPRVGDPALRPEEAHVVITSTPAMEDSAATLSNLGAVEWLGGNRPRADAAEIRTAISTKFFINRNYIKLVSHFPEDFFVLFTFQHHRDQLTASPGRFSYDGLDIHAAKWHLEAHVDSVEADYHVHLCIENLPLNA</sequence>
<dbReference type="Gramene" id="AET2Gv21253600.1">
    <property type="protein sequence ID" value="AET2Gv21253600.1"/>
    <property type="gene ID" value="AET2Gv21253600"/>
</dbReference>
<dbReference type="InterPro" id="IPR053253">
    <property type="entry name" value="Sex_diff_modulator"/>
</dbReference>